<keyword evidence="4" id="KW-1185">Reference proteome</keyword>
<protein>
    <recommendedName>
        <fullName evidence="2">CRAL-TRIO domain-containing protein</fullName>
    </recommendedName>
</protein>
<reference evidence="4" key="1">
    <citation type="journal article" date="2021" name="Microbiol. Resour. Announc.">
        <title>LGAAP: Leishmaniinae Genome Assembly and Annotation Pipeline.</title>
        <authorList>
            <person name="Almutairi H."/>
            <person name="Urbaniak M.D."/>
            <person name="Bates M.D."/>
            <person name="Jariyapan N."/>
            <person name="Kwakye-Nuako G."/>
            <person name="Thomaz-Soccol V."/>
            <person name="Al-Salem W.S."/>
            <person name="Dillon R.J."/>
            <person name="Bates P.A."/>
            <person name="Gatherer D."/>
        </authorList>
    </citation>
    <scope>NUCLEOTIDE SEQUENCE [LARGE SCALE GENOMIC DNA]</scope>
</reference>
<dbReference type="InterPro" id="IPR036273">
    <property type="entry name" value="CRAL/TRIO_N_dom_sf"/>
</dbReference>
<dbReference type="SUPFAM" id="SSF52087">
    <property type="entry name" value="CRAL/TRIO domain"/>
    <property type="match status" value="1"/>
</dbReference>
<feature type="domain" description="CRAL-TRIO" evidence="2">
    <location>
        <begin position="254"/>
        <end position="443"/>
    </location>
</feature>
<organism evidence="3 4">
    <name type="scientific">Leishmania martiniquensis</name>
    <dbReference type="NCBI Taxonomy" id="1580590"/>
    <lineage>
        <taxon>Eukaryota</taxon>
        <taxon>Discoba</taxon>
        <taxon>Euglenozoa</taxon>
        <taxon>Kinetoplastea</taxon>
        <taxon>Metakinetoplastina</taxon>
        <taxon>Trypanosomatida</taxon>
        <taxon>Trypanosomatidae</taxon>
        <taxon>Leishmaniinae</taxon>
        <taxon>Leishmania</taxon>
    </lineage>
</organism>
<dbReference type="KEGG" id="lmat:92516812"/>
<reference evidence="4" key="2">
    <citation type="journal article" date="2021" name="Sci. Data">
        <title>Chromosome-scale genome sequencing, assembly and annotation of six genomes from subfamily Leishmaniinae.</title>
        <authorList>
            <person name="Almutairi H."/>
            <person name="Urbaniak M.D."/>
            <person name="Bates M.D."/>
            <person name="Jariyapan N."/>
            <person name="Kwakye-Nuako G."/>
            <person name="Thomaz Soccol V."/>
            <person name="Al-Salem W.S."/>
            <person name="Dillon R.J."/>
            <person name="Bates P.A."/>
            <person name="Gatherer D."/>
        </authorList>
    </citation>
    <scope>NUCLEOTIDE SEQUENCE [LARGE SCALE GENOMIC DNA]</scope>
</reference>
<dbReference type="Gene3D" id="3.40.525.10">
    <property type="entry name" value="CRAL-TRIO lipid binding domain"/>
    <property type="match status" value="1"/>
</dbReference>
<evidence type="ECO:0000256" key="1">
    <source>
        <dbReference type="SAM" id="MobiDB-lite"/>
    </source>
</evidence>
<dbReference type="Proteomes" id="UP000673552">
    <property type="component" value="Unassembled WGS sequence"/>
</dbReference>
<gene>
    <name evidence="3" type="ORF">LSCM1_06897</name>
</gene>
<evidence type="ECO:0000259" key="2">
    <source>
        <dbReference type="PROSITE" id="PS50191"/>
    </source>
</evidence>
<dbReference type="PANTHER" id="PTHR45657:SF1">
    <property type="entry name" value="CRAL-TRIO DOMAIN-CONTAINING PROTEIN YKL091C-RELATED"/>
    <property type="match status" value="1"/>
</dbReference>
<dbReference type="PANTHER" id="PTHR45657">
    <property type="entry name" value="CRAL-TRIO DOMAIN-CONTAINING PROTEIN YKL091C-RELATED"/>
    <property type="match status" value="1"/>
</dbReference>
<dbReference type="AlphaFoldDB" id="A0A836HEX1"/>
<dbReference type="InterPro" id="IPR001251">
    <property type="entry name" value="CRAL-TRIO_dom"/>
</dbReference>
<dbReference type="RefSeq" id="XP_067179971.1">
    <property type="nucleotide sequence ID" value="XM_067324300.1"/>
</dbReference>
<proteinExistence type="predicted"/>
<dbReference type="Pfam" id="PF00650">
    <property type="entry name" value="CRAL_TRIO"/>
    <property type="match status" value="1"/>
</dbReference>
<dbReference type="CDD" id="cd00170">
    <property type="entry name" value="SEC14"/>
    <property type="match status" value="1"/>
</dbReference>
<sequence>MSPLDACREQYEKDLARQTHCCVLEHIKAEHKAANRKLFEQLLRYQQDIDAKGARPLQPSPAGEERSKGSAAAPMYPENLTIRDPRQLKQILPIPDIHKISDCDLIYRFLIARRMDVSLATSDILHYIGFREKYNLNAILWDREVEAVFNGLDGEELIQQVMAEMAKAGTASAAKVKPTRPLLQAGWAAWNCGVDKRGHVLLYQRPNPKELAMLERRWPHVEGQYDCRHPDFYAVTPPHSNLLQRVYLRELEKGRRLARLLNYNQQYIIREGLHVQTGAEPTSPDTFMDNGGGVTCLIDVGRVKVSHITSSKYKKAFKLFRLLSLMGQSFYPENMNRMIIINGGFIFSMLFKLVRGWLDPQTQQKIVLLSATNRATLEELSSDTHDTPPSHTANSRDESDDDSVPAAATELEKTGLELRDALAEYIHEDFIPSWYGGRLPVVDAPLFYGGSPPKSLAGNPHYAAACQRLRARVVPQLLPDEFLFSHATEQEAVSEEEWRAFCRRTESILLRRVSSTAKRIQQ</sequence>
<dbReference type="GeneID" id="92516812"/>
<dbReference type="PROSITE" id="PS50191">
    <property type="entry name" value="CRAL_TRIO"/>
    <property type="match status" value="1"/>
</dbReference>
<dbReference type="EMBL" id="JAFEUZ010000015">
    <property type="protein sequence ID" value="KAG5482865.1"/>
    <property type="molecule type" value="Genomic_DNA"/>
</dbReference>
<dbReference type="SUPFAM" id="SSF46938">
    <property type="entry name" value="CRAL/TRIO N-terminal domain"/>
    <property type="match status" value="1"/>
</dbReference>
<feature type="region of interest" description="Disordered" evidence="1">
    <location>
        <begin position="53"/>
        <end position="74"/>
    </location>
</feature>
<feature type="region of interest" description="Disordered" evidence="1">
    <location>
        <begin position="379"/>
        <end position="405"/>
    </location>
</feature>
<comment type="caution">
    <text evidence="3">The sequence shown here is derived from an EMBL/GenBank/DDBJ whole genome shotgun (WGS) entry which is preliminary data.</text>
</comment>
<dbReference type="InterPro" id="IPR036865">
    <property type="entry name" value="CRAL-TRIO_dom_sf"/>
</dbReference>
<name>A0A836HEX1_9TRYP</name>
<dbReference type="InterPro" id="IPR051026">
    <property type="entry name" value="PI/PC_transfer"/>
</dbReference>
<accession>A0A836HEX1</accession>
<evidence type="ECO:0000313" key="4">
    <source>
        <dbReference type="Proteomes" id="UP000673552"/>
    </source>
</evidence>
<evidence type="ECO:0000313" key="3">
    <source>
        <dbReference type="EMBL" id="KAG5482865.1"/>
    </source>
</evidence>
<dbReference type="OrthoDB" id="1434354at2759"/>